<keyword evidence="3" id="KW-1185">Reference proteome</keyword>
<evidence type="ECO:0000313" key="3">
    <source>
        <dbReference type="Proteomes" id="UP001220022"/>
    </source>
</evidence>
<evidence type="ECO:0000256" key="1">
    <source>
        <dbReference type="SAM" id="Phobius"/>
    </source>
</evidence>
<evidence type="ECO:0000313" key="2">
    <source>
        <dbReference type="EMBL" id="MDF2257956.1"/>
    </source>
</evidence>
<comment type="caution">
    <text evidence="2">The sequence shown here is derived from an EMBL/GenBank/DDBJ whole genome shotgun (WGS) entry which is preliminary data.</text>
</comment>
<feature type="transmembrane region" description="Helical" evidence="1">
    <location>
        <begin position="686"/>
        <end position="707"/>
    </location>
</feature>
<dbReference type="EMBL" id="JARHTQ010000012">
    <property type="protein sequence ID" value="MDF2257956.1"/>
    <property type="molecule type" value="Genomic_DNA"/>
</dbReference>
<sequence length="718" mass="72741">MAYGVGDAPASGQGSAGARGHALRAVVLVGLAALLGGLIVGPLAMLALGAPGATDGVGAPAAAAQAPLDSQDGGATYPVGIVLDTLSPAVPKPDATVTVTGRLVNNTTRQFTGAHLGVRVDQEGEIAGHTEDVASLVPGESLPFTLKVPVSALGLSAARDYRLSVALAGGDGTVLGLLRTHLPWYPPNAGGQPLNVAVLWPLSDTPHMEAVSLGTGENAKPVFRDDALAGAFKNGGRLWQVVAAGAGLPVIWVADPGLLDEAKSMASGYQVAKTPDSSNPQDSRKGTGDKLAAAWLTAVRSAVQGHTVSALPYADPDLASIAHNGSGGDGLSAQLGPAVRLGGEVTAGTLGASARTDVAWPYGGAVDRSIVSLTGRLGLTTVVSSGNGLSTGTSQPRVSLGGATTALVGDPASDAVLERDLSGEGEGMAARQELLGDLLDAQRRSSDSPGGLVVVPPRQLTGQAAQALSEALKAASAAGWIHLVAPDQVSDKPPSASVGPVSDYPQELRDTELSTQDIKAVDSIQPDLDALAQVLSDPDRTTGAVHRAMLRAVSTGWRANTQGAESYSQGAEAYVDNSIASVHLLPKVGTVTVAGGSASVPVTVANGLQQSLAGLELRVRSSIPGRLTVDNPVIPISAPPAANHTEQIKVEAHTNGPVQVTARLYTKANGRPWGDPLTFRVTVRKFSLGAVAIIAGGVLLALLAGAYKMRQARRAGRR</sequence>
<dbReference type="RefSeq" id="WP_275816467.1">
    <property type="nucleotide sequence ID" value="NZ_BAAANM010000002.1"/>
</dbReference>
<organism evidence="2 3">
    <name type="scientific">Streptantibioticus ferralitis</name>
    <dbReference type="NCBI Taxonomy" id="236510"/>
    <lineage>
        <taxon>Bacteria</taxon>
        <taxon>Bacillati</taxon>
        <taxon>Actinomycetota</taxon>
        <taxon>Actinomycetes</taxon>
        <taxon>Kitasatosporales</taxon>
        <taxon>Streptomycetaceae</taxon>
        <taxon>Streptantibioticus</taxon>
    </lineage>
</organism>
<proteinExistence type="predicted"/>
<reference evidence="2 3" key="1">
    <citation type="submission" date="2023-03" db="EMBL/GenBank/DDBJ databases">
        <title>Draft genome sequence of type strain Streptomyces ferralitis JCM 14344.</title>
        <authorList>
            <person name="Klaysubun C."/>
            <person name="Duangmal K."/>
        </authorList>
    </citation>
    <scope>NUCLEOTIDE SEQUENCE [LARGE SCALE GENOMIC DNA]</scope>
    <source>
        <strain evidence="2 3">JCM 14344</strain>
    </source>
</reference>
<keyword evidence="1" id="KW-0812">Transmembrane</keyword>
<gene>
    <name evidence="2" type="ORF">P2L57_20205</name>
</gene>
<keyword evidence="1" id="KW-0472">Membrane</keyword>
<dbReference type="Proteomes" id="UP001220022">
    <property type="component" value="Unassembled WGS sequence"/>
</dbReference>
<accession>A0ABT5Z303</accession>
<feature type="transmembrane region" description="Helical" evidence="1">
    <location>
        <begin position="25"/>
        <end position="48"/>
    </location>
</feature>
<evidence type="ECO:0008006" key="4">
    <source>
        <dbReference type="Google" id="ProtNLM"/>
    </source>
</evidence>
<name>A0ABT5Z303_9ACTN</name>
<keyword evidence="1" id="KW-1133">Transmembrane helix</keyword>
<protein>
    <recommendedName>
        <fullName evidence="4">Glycoprotein</fullName>
    </recommendedName>
</protein>